<evidence type="ECO:0000313" key="2">
    <source>
        <dbReference type="Proteomes" id="UP000075884"/>
    </source>
</evidence>
<dbReference type="VEuPathDB" id="VectorBase:ADIR014978"/>
<sequence length="93" mass="10157">MQHTRDTTCFQRQLQRQLTTGFVYAACTESKAPRSRGVVSLRVCFVLGRIHMARQVLVSGSALDKDDSAKGGKTRNIWIPVLQHAALSAAGSV</sequence>
<proteinExistence type="predicted"/>
<dbReference type="Proteomes" id="UP000075884">
    <property type="component" value="Unassembled WGS sequence"/>
</dbReference>
<dbReference type="EnsemblMetazoa" id="ADIR014978-RA">
    <property type="protein sequence ID" value="ADIR014978-PA"/>
    <property type="gene ID" value="ADIR014978"/>
</dbReference>
<reference evidence="1" key="2">
    <citation type="submission" date="2020-05" db="UniProtKB">
        <authorList>
            <consortium name="EnsemblMetazoa"/>
        </authorList>
    </citation>
    <scope>IDENTIFICATION</scope>
    <source>
        <strain evidence="1">WRAIR2</strain>
    </source>
</reference>
<protein>
    <submittedName>
        <fullName evidence="1">Uncharacterized protein</fullName>
    </submittedName>
</protein>
<organism evidence="1 2">
    <name type="scientific">Anopheles dirus</name>
    <dbReference type="NCBI Taxonomy" id="7168"/>
    <lineage>
        <taxon>Eukaryota</taxon>
        <taxon>Metazoa</taxon>
        <taxon>Ecdysozoa</taxon>
        <taxon>Arthropoda</taxon>
        <taxon>Hexapoda</taxon>
        <taxon>Insecta</taxon>
        <taxon>Pterygota</taxon>
        <taxon>Neoptera</taxon>
        <taxon>Endopterygota</taxon>
        <taxon>Diptera</taxon>
        <taxon>Nematocera</taxon>
        <taxon>Culicoidea</taxon>
        <taxon>Culicidae</taxon>
        <taxon>Anophelinae</taxon>
        <taxon>Anopheles</taxon>
    </lineage>
</organism>
<keyword evidence="2" id="KW-1185">Reference proteome</keyword>
<name>A0A182NYT9_9DIPT</name>
<evidence type="ECO:0000313" key="1">
    <source>
        <dbReference type="EnsemblMetazoa" id="ADIR014978-PA"/>
    </source>
</evidence>
<reference evidence="2" key="1">
    <citation type="submission" date="2013-03" db="EMBL/GenBank/DDBJ databases">
        <title>The Genome Sequence of Anopheles dirus WRAIR2.</title>
        <authorList>
            <consortium name="The Broad Institute Genomics Platform"/>
            <person name="Neafsey D.E."/>
            <person name="Walton C."/>
            <person name="Walker B."/>
            <person name="Young S.K."/>
            <person name="Zeng Q."/>
            <person name="Gargeya S."/>
            <person name="Fitzgerald M."/>
            <person name="Haas B."/>
            <person name="Abouelleil A."/>
            <person name="Allen A.W."/>
            <person name="Alvarado L."/>
            <person name="Arachchi H.M."/>
            <person name="Berlin A.M."/>
            <person name="Chapman S.B."/>
            <person name="Gainer-Dewar J."/>
            <person name="Goldberg J."/>
            <person name="Griggs A."/>
            <person name="Gujja S."/>
            <person name="Hansen M."/>
            <person name="Howarth C."/>
            <person name="Imamovic A."/>
            <person name="Ireland A."/>
            <person name="Larimer J."/>
            <person name="McCowan C."/>
            <person name="Murphy C."/>
            <person name="Pearson M."/>
            <person name="Poon T.W."/>
            <person name="Priest M."/>
            <person name="Roberts A."/>
            <person name="Saif S."/>
            <person name="Shea T."/>
            <person name="Sisk P."/>
            <person name="Sykes S."/>
            <person name="Wortman J."/>
            <person name="Nusbaum C."/>
            <person name="Birren B."/>
        </authorList>
    </citation>
    <scope>NUCLEOTIDE SEQUENCE [LARGE SCALE GENOMIC DNA]</scope>
    <source>
        <strain evidence="2">WRAIR2</strain>
    </source>
</reference>
<dbReference type="AlphaFoldDB" id="A0A182NYT9"/>
<accession>A0A182NYT9</accession>